<dbReference type="KEGG" id="afla:FHG64_02620"/>
<accession>A0A5B7X104</accession>
<keyword evidence="2" id="KW-1185">Reference proteome</keyword>
<sequence>MKIYFSDFFEINPSIIEDYGAFNISLINDLPLFIDPFLLFGSKKEEYIKLHGGILKYLTFLKQKAELGINEFSQVKSWYLFPEVKQNWFGYSKVGNGGSGLGKKFGEALSSSIHIVFDDLGKEVVTQSSHLEKAGLFEIGVGKDNISDFTTNLIKEYLLEYTEKFAQKFIDAKFLKKVNVSKVYFNYDLERWMPKEFELPVLFGDYVLLTPKDLLTKDDNWINSNDLRGDFDRICGSIPNDQLRHEIFNYFKKSLPAPPKNKKNTQKEISQAVHYTIKKFPEIIKYYVKLKEENKAGAKNISRQKVDQVESIFIHQLSKFVEHLMEDSDFYTISPESSYEGSLKRLLFLKSFIEDNDGYRLFYVDHQPIKREEDLQLIYRLTWFASDLDVNREVNNGRGPVDYAISSGSKDKTLIEFKLASNSKLKQNLAKQVEVYEKANNTKKSIKAILYFDVTEYNKVQKTLKELNLDKAENIILIDAGRKPSASNVK</sequence>
<dbReference type="Proteomes" id="UP000309016">
    <property type="component" value="Chromosome"/>
</dbReference>
<protein>
    <submittedName>
        <fullName evidence="1">Uncharacterized protein</fullName>
    </submittedName>
</protein>
<organism evidence="1 2">
    <name type="scientific">Antarcticibacterium flavum</name>
    <dbReference type="NCBI Taxonomy" id="2058175"/>
    <lineage>
        <taxon>Bacteria</taxon>
        <taxon>Pseudomonadati</taxon>
        <taxon>Bacteroidota</taxon>
        <taxon>Flavobacteriia</taxon>
        <taxon>Flavobacteriales</taxon>
        <taxon>Flavobacteriaceae</taxon>
        <taxon>Antarcticibacterium</taxon>
    </lineage>
</organism>
<proteinExistence type="predicted"/>
<evidence type="ECO:0000313" key="2">
    <source>
        <dbReference type="Proteomes" id="UP000309016"/>
    </source>
</evidence>
<name>A0A5B7X104_9FLAO</name>
<evidence type="ECO:0000313" key="1">
    <source>
        <dbReference type="EMBL" id="QCY68372.1"/>
    </source>
</evidence>
<reference evidence="1 2" key="1">
    <citation type="submission" date="2019-06" db="EMBL/GenBank/DDBJ databases">
        <title>Complete genome sequence of Antarcticibacterium flavum KCTC 52984T from an Antarctic marine sediment.</title>
        <authorList>
            <person name="Lee Y.M."/>
            <person name="Shin S.C."/>
        </authorList>
    </citation>
    <scope>NUCLEOTIDE SEQUENCE [LARGE SCALE GENOMIC DNA]</scope>
    <source>
        <strain evidence="1 2">KCTC 52984</strain>
    </source>
</reference>
<dbReference type="AlphaFoldDB" id="A0A5B7X104"/>
<gene>
    <name evidence="1" type="ORF">FHG64_02620</name>
</gene>
<dbReference type="EMBL" id="CP040812">
    <property type="protein sequence ID" value="QCY68372.1"/>
    <property type="molecule type" value="Genomic_DNA"/>
</dbReference>
<dbReference type="OrthoDB" id="212459at2"/>
<dbReference type="RefSeq" id="WP_139064947.1">
    <property type="nucleotide sequence ID" value="NZ_CP040812.1"/>
</dbReference>